<dbReference type="InterPro" id="IPR009858">
    <property type="entry name" value="DUF1415"/>
</dbReference>
<reference evidence="1 2" key="1">
    <citation type="submission" date="2018-11" db="EMBL/GenBank/DDBJ databases">
        <title>The draft genome sequence of Amphritea balenae JAMM 1525T.</title>
        <authorList>
            <person name="Fang Z."/>
            <person name="Zhang Y."/>
            <person name="Han X."/>
        </authorList>
    </citation>
    <scope>NUCLEOTIDE SEQUENCE [LARGE SCALE GENOMIC DNA]</scope>
    <source>
        <strain evidence="1 2">JAMM 1525</strain>
    </source>
</reference>
<sequence>MQKYSVEQVEQISRQWVEAMVVGLNLCPFAAPVVKDNSLRYSVIEESDTEKQAALFLAEVDRLLNADEQDIATTLFIVPRGLEDFYDYLDQLAYFEELLEQAGLSGILQLASFHPQYLFGGVDEQDLSHWTNRSPWPTFHIIREAQMSRALASYKDPEQIPERNMALLRKLGREGLIKRFPPLADYC</sequence>
<dbReference type="Pfam" id="PF07209">
    <property type="entry name" value="DUF1415"/>
    <property type="match status" value="1"/>
</dbReference>
<proteinExistence type="predicted"/>
<evidence type="ECO:0000313" key="1">
    <source>
        <dbReference type="EMBL" id="RRC98798.1"/>
    </source>
</evidence>
<keyword evidence="2" id="KW-1185">Reference proteome</keyword>
<dbReference type="AlphaFoldDB" id="A0A3P1SNR3"/>
<dbReference type="RefSeq" id="WP_124926298.1">
    <property type="nucleotide sequence ID" value="NZ_BMOH01000002.1"/>
</dbReference>
<organism evidence="1 2">
    <name type="scientific">Amphritea balenae</name>
    <dbReference type="NCBI Taxonomy" id="452629"/>
    <lineage>
        <taxon>Bacteria</taxon>
        <taxon>Pseudomonadati</taxon>
        <taxon>Pseudomonadota</taxon>
        <taxon>Gammaproteobacteria</taxon>
        <taxon>Oceanospirillales</taxon>
        <taxon>Oceanospirillaceae</taxon>
        <taxon>Amphritea</taxon>
    </lineage>
</organism>
<dbReference type="Proteomes" id="UP000267535">
    <property type="component" value="Unassembled WGS sequence"/>
</dbReference>
<dbReference type="OrthoDB" id="277390at2"/>
<evidence type="ECO:0000313" key="2">
    <source>
        <dbReference type="Proteomes" id="UP000267535"/>
    </source>
</evidence>
<dbReference type="EMBL" id="RQXV01000006">
    <property type="protein sequence ID" value="RRC98798.1"/>
    <property type="molecule type" value="Genomic_DNA"/>
</dbReference>
<protein>
    <submittedName>
        <fullName evidence="1">DUF1415 domain-containing protein</fullName>
    </submittedName>
</protein>
<name>A0A3P1SNR3_9GAMM</name>
<comment type="caution">
    <text evidence="1">The sequence shown here is derived from an EMBL/GenBank/DDBJ whole genome shotgun (WGS) entry which is preliminary data.</text>
</comment>
<gene>
    <name evidence="1" type="ORF">EHS89_11440</name>
</gene>
<accession>A0A3P1SNR3</accession>